<dbReference type="AlphaFoldDB" id="A0A1F6H3G4"/>
<evidence type="ECO:0000256" key="6">
    <source>
        <dbReference type="ARBA" id="ARBA00022840"/>
    </source>
</evidence>
<sequence length="269" mass="29654">MNDKGTLILSGLGLNCERETAYACTAAGGSRVEVRHSLDLLSGKVSLQDYDFLIFIGGFLDGDYLGSGRVGANRYKYSANGEGELKDQLAEFSQAGNLVLGICNGFQLMVKLGLLPFEELATGGQSVSLTHNSSGIFEDRWVHLGINPKSKSVFTEGCSRFYLPIRHGEGKIVVGSPEAEAKLLSQNLDLLYYTDDQGQRTDHYPENPNGSWKQIAGLTNARGNVMGLMPHPEAYNHYTNHPHWTRLPQGQEEGEGLVFFRNAYRYLKS</sequence>
<gene>
    <name evidence="8" type="ORF">A2557_07590</name>
</gene>
<dbReference type="Pfam" id="PF13507">
    <property type="entry name" value="GATase_5"/>
    <property type="match status" value="1"/>
</dbReference>
<evidence type="ECO:0000256" key="2">
    <source>
        <dbReference type="ARBA" id="ARBA00022598"/>
    </source>
</evidence>
<dbReference type="GO" id="GO:0016787">
    <property type="term" value="F:hydrolase activity"/>
    <property type="evidence" value="ECO:0007669"/>
    <property type="project" value="UniProtKB-KW"/>
</dbReference>
<organism evidence="8 9">
    <name type="scientific">Candidatus Lambdaproteobacteria bacterium RIFOXYD2_FULL_56_26</name>
    <dbReference type="NCBI Taxonomy" id="1817773"/>
    <lineage>
        <taxon>Bacteria</taxon>
        <taxon>Pseudomonadati</taxon>
        <taxon>Pseudomonadota</taxon>
        <taxon>Candidatus Lambdaproteobacteria</taxon>
    </lineage>
</organism>
<dbReference type="SMART" id="SM01211">
    <property type="entry name" value="GATase_5"/>
    <property type="match status" value="1"/>
</dbReference>
<evidence type="ECO:0000256" key="1">
    <source>
        <dbReference type="ARBA" id="ARBA00022490"/>
    </source>
</evidence>
<dbReference type="EMBL" id="MFNF01000001">
    <property type="protein sequence ID" value="OGH04840.1"/>
    <property type="molecule type" value="Genomic_DNA"/>
</dbReference>
<protein>
    <submittedName>
        <fullName evidence="8">Uncharacterized protein</fullName>
    </submittedName>
</protein>
<dbReference type="Proteomes" id="UP000177583">
    <property type="component" value="Unassembled WGS sequence"/>
</dbReference>
<evidence type="ECO:0000256" key="7">
    <source>
        <dbReference type="ARBA" id="ARBA00022962"/>
    </source>
</evidence>
<evidence type="ECO:0000313" key="8">
    <source>
        <dbReference type="EMBL" id="OGH04840.1"/>
    </source>
</evidence>
<dbReference type="PROSITE" id="PS51273">
    <property type="entry name" value="GATASE_TYPE_1"/>
    <property type="match status" value="1"/>
</dbReference>
<dbReference type="PIRSF" id="PIRSF001586">
    <property type="entry name" value="FGAM_synth_I"/>
    <property type="match status" value="1"/>
</dbReference>
<dbReference type="InterPro" id="IPR010075">
    <property type="entry name" value="PRibForGlyAmidine_synth_PurQ"/>
</dbReference>
<dbReference type="PANTHER" id="PTHR10099:SF1">
    <property type="entry name" value="PHOSPHORIBOSYLFORMYLGLYCINAMIDINE SYNTHASE"/>
    <property type="match status" value="1"/>
</dbReference>
<keyword evidence="5" id="KW-0378">Hydrolase</keyword>
<dbReference type="GO" id="GO:0006189">
    <property type="term" value="P:'de novo' IMP biosynthetic process"/>
    <property type="evidence" value="ECO:0007669"/>
    <property type="project" value="InterPro"/>
</dbReference>
<dbReference type="PANTHER" id="PTHR10099">
    <property type="entry name" value="PHOSPHORIBOSYLFORMYLGLYCINAMIDINE SYNTHASE"/>
    <property type="match status" value="1"/>
</dbReference>
<evidence type="ECO:0000313" key="9">
    <source>
        <dbReference type="Proteomes" id="UP000177583"/>
    </source>
</evidence>
<comment type="caution">
    <text evidence="8">The sequence shown here is derived from an EMBL/GenBank/DDBJ whole genome shotgun (WGS) entry which is preliminary data.</text>
</comment>
<reference evidence="8 9" key="1">
    <citation type="journal article" date="2016" name="Nat. Commun.">
        <title>Thousands of microbial genomes shed light on interconnected biogeochemical processes in an aquifer system.</title>
        <authorList>
            <person name="Anantharaman K."/>
            <person name="Brown C.T."/>
            <person name="Hug L.A."/>
            <person name="Sharon I."/>
            <person name="Castelle C.J."/>
            <person name="Probst A.J."/>
            <person name="Thomas B.C."/>
            <person name="Singh A."/>
            <person name="Wilkins M.J."/>
            <person name="Karaoz U."/>
            <person name="Brodie E.L."/>
            <person name="Williams K.H."/>
            <person name="Hubbard S.S."/>
            <person name="Banfield J.F."/>
        </authorList>
    </citation>
    <scope>NUCLEOTIDE SEQUENCE [LARGE SCALE GENOMIC DNA]</scope>
</reference>
<dbReference type="InterPro" id="IPR029062">
    <property type="entry name" value="Class_I_gatase-like"/>
</dbReference>
<dbReference type="GO" id="GO:0004642">
    <property type="term" value="F:phosphoribosylformylglycinamidine synthase activity"/>
    <property type="evidence" value="ECO:0007669"/>
    <property type="project" value="InterPro"/>
</dbReference>
<dbReference type="Gene3D" id="3.40.50.880">
    <property type="match status" value="1"/>
</dbReference>
<dbReference type="GO" id="GO:0005737">
    <property type="term" value="C:cytoplasm"/>
    <property type="evidence" value="ECO:0007669"/>
    <property type="project" value="TreeGrafter"/>
</dbReference>
<dbReference type="SUPFAM" id="SSF52317">
    <property type="entry name" value="Class I glutamine amidotransferase-like"/>
    <property type="match status" value="1"/>
</dbReference>
<keyword evidence="4" id="KW-0658">Purine biosynthesis</keyword>
<proteinExistence type="predicted"/>
<keyword evidence="2" id="KW-0436">Ligase</keyword>
<evidence type="ECO:0000256" key="4">
    <source>
        <dbReference type="ARBA" id="ARBA00022755"/>
    </source>
</evidence>
<keyword evidence="6" id="KW-0067">ATP-binding</keyword>
<accession>A0A1F6H3G4</accession>
<evidence type="ECO:0000256" key="3">
    <source>
        <dbReference type="ARBA" id="ARBA00022741"/>
    </source>
</evidence>
<keyword evidence="3" id="KW-0547">Nucleotide-binding</keyword>
<dbReference type="GO" id="GO:0005524">
    <property type="term" value="F:ATP binding"/>
    <property type="evidence" value="ECO:0007669"/>
    <property type="project" value="UniProtKB-KW"/>
</dbReference>
<keyword evidence="7" id="KW-0315">Glutamine amidotransferase</keyword>
<keyword evidence="1" id="KW-0963">Cytoplasm</keyword>
<name>A0A1F6H3G4_9PROT</name>
<evidence type="ECO:0000256" key="5">
    <source>
        <dbReference type="ARBA" id="ARBA00022801"/>
    </source>
</evidence>